<dbReference type="InterPro" id="IPR003663">
    <property type="entry name" value="Sugar/inositol_transpt"/>
</dbReference>
<feature type="transmembrane region" description="Helical" evidence="8">
    <location>
        <begin position="267"/>
        <end position="288"/>
    </location>
</feature>
<dbReference type="OrthoDB" id="6612291at2759"/>
<dbReference type="Gene3D" id="1.20.1250.20">
    <property type="entry name" value="MFS general substrate transporter like domains"/>
    <property type="match status" value="1"/>
</dbReference>
<name>A0A2J6SQN9_9HELO</name>
<dbReference type="RefSeq" id="XP_024729995.1">
    <property type="nucleotide sequence ID" value="XM_024883942.1"/>
</dbReference>
<dbReference type="Pfam" id="PF00083">
    <property type="entry name" value="Sugar_tr"/>
    <property type="match status" value="1"/>
</dbReference>
<dbReference type="SUPFAM" id="SSF103473">
    <property type="entry name" value="MFS general substrate transporter"/>
    <property type="match status" value="1"/>
</dbReference>
<proteinExistence type="inferred from homology"/>
<evidence type="ECO:0000256" key="3">
    <source>
        <dbReference type="ARBA" id="ARBA00022448"/>
    </source>
</evidence>
<organism evidence="10 11">
    <name type="scientific">Hyaloscypha bicolor E</name>
    <dbReference type="NCBI Taxonomy" id="1095630"/>
    <lineage>
        <taxon>Eukaryota</taxon>
        <taxon>Fungi</taxon>
        <taxon>Dikarya</taxon>
        <taxon>Ascomycota</taxon>
        <taxon>Pezizomycotina</taxon>
        <taxon>Leotiomycetes</taxon>
        <taxon>Helotiales</taxon>
        <taxon>Hyaloscyphaceae</taxon>
        <taxon>Hyaloscypha</taxon>
        <taxon>Hyaloscypha bicolor</taxon>
    </lineage>
</organism>
<dbReference type="PRINTS" id="PR00171">
    <property type="entry name" value="SUGRTRNSPORT"/>
</dbReference>
<evidence type="ECO:0000256" key="5">
    <source>
        <dbReference type="ARBA" id="ARBA00022989"/>
    </source>
</evidence>
<evidence type="ECO:0000259" key="9">
    <source>
        <dbReference type="PROSITE" id="PS50850"/>
    </source>
</evidence>
<dbReference type="PROSITE" id="PS51257">
    <property type="entry name" value="PROKAR_LIPOPROTEIN"/>
    <property type="match status" value="1"/>
</dbReference>
<feature type="transmembrane region" description="Helical" evidence="8">
    <location>
        <begin position="108"/>
        <end position="127"/>
    </location>
</feature>
<feature type="domain" description="Major facilitator superfamily (MFS) profile" evidence="9">
    <location>
        <begin position="1"/>
        <end position="415"/>
    </location>
</feature>
<accession>A0A2J6SQN9</accession>
<dbReference type="PANTHER" id="PTHR48022:SF45">
    <property type="entry name" value="MAJOR FACILITATOR SUPERFAMILY (MFS) PROFILE DOMAIN-CONTAINING PROTEIN-RELATED"/>
    <property type="match status" value="1"/>
</dbReference>
<keyword evidence="10" id="KW-0762">Sugar transport</keyword>
<dbReference type="PROSITE" id="PS50850">
    <property type="entry name" value="MFS"/>
    <property type="match status" value="1"/>
</dbReference>
<dbReference type="NCBIfam" id="TIGR00879">
    <property type="entry name" value="SP"/>
    <property type="match status" value="1"/>
</dbReference>
<dbReference type="InterPro" id="IPR005828">
    <property type="entry name" value="MFS_sugar_transport-like"/>
</dbReference>
<dbReference type="GO" id="GO:0005351">
    <property type="term" value="F:carbohydrate:proton symporter activity"/>
    <property type="evidence" value="ECO:0007669"/>
    <property type="project" value="TreeGrafter"/>
</dbReference>
<evidence type="ECO:0000256" key="8">
    <source>
        <dbReference type="SAM" id="Phobius"/>
    </source>
</evidence>
<keyword evidence="5 8" id="KW-1133">Transmembrane helix</keyword>
<dbReference type="AlphaFoldDB" id="A0A2J6SQN9"/>
<dbReference type="Proteomes" id="UP000235371">
    <property type="component" value="Unassembled WGS sequence"/>
</dbReference>
<evidence type="ECO:0000256" key="1">
    <source>
        <dbReference type="ARBA" id="ARBA00004141"/>
    </source>
</evidence>
<evidence type="ECO:0000256" key="4">
    <source>
        <dbReference type="ARBA" id="ARBA00022692"/>
    </source>
</evidence>
<feature type="transmembrane region" description="Helical" evidence="8">
    <location>
        <begin position="295"/>
        <end position="318"/>
    </location>
</feature>
<protein>
    <submittedName>
        <fullName evidence="10">Sugar transporter</fullName>
    </submittedName>
</protein>
<dbReference type="InParanoid" id="A0A2J6SQN9"/>
<dbReference type="GeneID" id="36592019"/>
<keyword evidence="11" id="KW-1185">Reference proteome</keyword>
<evidence type="ECO:0000256" key="6">
    <source>
        <dbReference type="ARBA" id="ARBA00023136"/>
    </source>
</evidence>
<evidence type="ECO:0000313" key="10">
    <source>
        <dbReference type="EMBL" id="PMD53091.1"/>
    </source>
</evidence>
<comment type="subcellular location">
    <subcellularLocation>
        <location evidence="1">Membrane</location>
        <topology evidence="1">Multi-pass membrane protein</topology>
    </subcellularLocation>
</comment>
<evidence type="ECO:0000256" key="2">
    <source>
        <dbReference type="ARBA" id="ARBA00010992"/>
    </source>
</evidence>
<reference evidence="10 11" key="1">
    <citation type="submission" date="2016-04" db="EMBL/GenBank/DDBJ databases">
        <title>A degradative enzymes factory behind the ericoid mycorrhizal symbiosis.</title>
        <authorList>
            <consortium name="DOE Joint Genome Institute"/>
            <person name="Martino E."/>
            <person name="Morin E."/>
            <person name="Grelet G."/>
            <person name="Kuo A."/>
            <person name="Kohler A."/>
            <person name="Daghino S."/>
            <person name="Barry K."/>
            <person name="Choi C."/>
            <person name="Cichocki N."/>
            <person name="Clum A."/>
            <person name="Copeland A."/>
            <person name="Hainaut M."/>
            <person name="Haridas S."/>
            <person name="Labutti K."/>
            <person name="Lindquist E."/>
            <person name="Lipzen A."/>
            <person name="Khouja H.-R."/>
            <person name="Murat C."/>
            <person name="Ohm R."/>
            <person name="Olson A."/>
            <person name="Spatafora J."/>
            <person name="Veneault-Fourrey C."/>
            <person name="Henrissat B."/>
            <person name="Grigoriev I."/>
            <person name="Martin F."/>
            <person name="Perotto S."/>
        </authorList>
    </citation>
    <scope>NUCLEOTIDE SEQUENCE [LARGE SCALE GENOMIC DNA]</scope>
    <source>
        <strain evidence="10 11">E</strain>
    </source>
</reference>
<feature type="transmembrane region" description="Helical" evidence="8">
    <location>
        <begin position="390"/>
        <end position="411"/>
    </location>
</feature>
<feature type="transmembrane region" description="Helical" evidence="8">
    <location>
        <begin position="324"/>
        <end position="348"/>
    </location>
</feature>
<feature type="transmembrane region" description="Helical" evidence="8">
    <location>
        <begin position="50"/>
        <end position="68"/>
    </location>
</feature>
<keyword evidence="6 8" id="KW-0472">Membrane</keyword>
<evidence type="ECO:0000313" key="11">
    <source>
        <dbReference type="Proteomes" id="UP000235371"/>
    </source>
</evidence>
<feature type="transmembrane region" description="Helical" evidence="8">
    <location>
        <begin position="74"/>
        <end position="96"/>
    </location>
</feature>
<feature type="transmembrane region" description="Helical" evidence="8">
    <location>
        <begin position="225"/>
        <end position="247"/>
    </location>
</feature>
<feature type="transmembrane region" description="Helical" evidence="8">
    <location>
        <begin position="139"/>
        <end position="160"/>
    </location>
</feature>
<dbReference type="InterPro" id="IPR050360">
    <property type="entry name" value="MFS_Sugar_Transporters"/>
</dbReference>
<dbReference type="InterPro" id="IPR020846">
    <property type="entry name" value="MFS_dom"/>
</dbReference>
<feature type="transmembrane region" description="Helical" evidence="8">
    <location>
        <begin position="15"/>
        <end position="38"/>
    </location>
</feature>
<keyword evidence="4 8" id="KW-0812">Transmembrane</keyword>
<dbReference type="GO" id="GO:0016020">
    <property type="term" value="C:membrane"/>
    <property type="evidence" value="ECO:0007669"/>
    <property type="project" value="UniProtKB-SubCell"/>
</dbReference>
<keyword evidence="3 7" id="KW-0813">Transport</keyword>
<feature type="transmembrane region" description="Helical" evidence="8">
    <location>
        <begin position="360"/>
        <end position="378"/>
    </location>
</feature>
<evidence type="ECO:0000256" key="7">
    <source>
        <dbReference type="RuleBase" id="RU003346"/>
    </source>
</evidence>
<dbReference type="EMBL" id="KZ613895">
    <property type="protein sequence ID" value="PMD53091.1"/>
    <property type="molecule type" value="Genomic_DNA"/>
</dbReference>
<gene>
    <name evidence="10" type="ORF">K444DRAFT_635995</name>
</gene>
<dbReference type="PANTHER" id="PTHR48022">
    <property type="entry name" value="PLASTIDIC GLUCOSE TRANSPORTER 4"/>
    <property type="match status" value="1"/>
</dbReference>
<sequence length="469" mass="51590">MAKYLGLRGETLGRVRILLVVVPSFLLFGCLIGALVSISVGNPFGRRRALVTFAIIAAIGLTLQASSFTLDQLVIGRIISGVGVGGVNAVVPVWQAECSKPKNRGKNVVVLGIFIASGIGLASWVNFGLSFHQKNSVCWRLPLALPLIFCAFICSSAFLFPESPRWLVQKGKLDEAKTVLSILEDINVESEHVAVELQCLQDAYARQSAREQGFVDLFKPGRQRLLYRTILSILINFCAQMTGANVITYYGTTIFRQSLGFGPQQASVLAAGLLTWKILAASLAYYFVDRAGRKPLFMIAGVGMGASMMCLAITVSQIQHSGAGAAATFFLFMFMFFFPLGFLGANFLYGTEIAPQELRIHLSAIGTSSHWLFNFVIAEITPIAFTSIGYRYYIVYACTGIAVAPMVYFLFPETNGWSLEEMDRVFSEPEHWWQVTSAARRLPRGVLADIENMEEKMTEGSQVEKSQEE</sequence>
<dbReference type="InterPro" id="IPR036259">
    <property type="entry name" value="MFS_trans_sf"/>
</dbReference>
<comment type="similarity">
    <text evidence="2 7">Belongs to the major facilitator superfamily. Sugar transporter (TC 2.A.1.1) family.</text>
</comment>